<dbReference type="PANTHER" id="PTHR23416">
    <property type="entry name" value="SIALIC ACID SYNTHASE-RELATED"/>
    <property type="match status" value="1"/>
</dbReference>
<evidence type="ECO:0000256" key="1">
    <source>
        <dbReference type="ARBA" id="ARBA00022679"/>
    </source>
</evidence>
<dbReference type="PROSITE" id="PS00101">
    <property type="entry name" value="HEXAPEP_TRANSFERASES"/>
    <property type="match status" value="1"/>
</dbReference>
<dbReference type="Proteomes" id="UP001163821">
    <property type="component" value="Unassembled WGS sequence"/>
</dbReference>
<dbReference type="CDD" id="cd04647">
    <property type="entry name" value="LbH_MAT_like"/>
    <property type="match status" value="1"/>
</dbReference>
<dbReference type="Pfam" id="PF00132">
    <property type="entry name" value="Hexapep"/>
    <property type="match status" value="1"/>
</dbReference>
<keyword evidence="1" id="KW-0808">Transferase</keyword>
<dbReference type="InterPro" id="IPR011004">
    <property type="entry name" value="Trimer_LpxA-like_sf"/>
</dbReference>
<accession>A0AA42CA08</accession>
<keyword evidence="2" id="KW-0677">Repeat</keyword>
<dbReference type="EMBL" id="JAPAAF010000049">
    <property type="protein sequence ID" value="MCW0484741.1"/>
    <property type="molecule type" value="Genomic_DNA"/>
</dbReference>
<dbReference type="SUPFAM" id="SSF51161">
    <property type="entry name" value="Trimeric LpxA-like enzymes"/>
    <property type="match status" value="1"/>
</dbReference>
<name>A0AA42CA08_9BACT</name>
<dbReference type="InterPro" id="IPR018357">
    <property type="entry name" value="Hexapep_transf_CS"/>
</dbReference>
<protein>
    <submittedName>
        <fullName evidence="4">Acyltransferase</fullName>
    </submittedName>
</protein>
<sequence>MLFSFKALKYARGIKRHLHTGYYIKLFKSAGNNTIIDYPFTLVGAQYITLGSNVWVGKRACITAWENRGLPNFPEIVIGNHVSIGDDCHITSSNKIIIGNDVLLGKKITITDNSHGRCDKLEELSIHPSKREVFSKGPVVIKDRVWIGDKATILPGVTVGAGAIVGANAVVTKDVPENSIVAGSPARIIKKWALSPN</sequence>
<organism evidence="4 5">
    <name type="scientific">Gaoshiqia sediminis</name>
    <dbReference type="NCBI Taxonomy" id="2986998"/>
    <lineage>
        <taxon>Bacteria</taxon>
        <taxon>Pseudomonadati</taxon>
        <taxon>Bacteroidota</taxon>
        <taxon>Bacteroidia</taxon>
        <taxon>Marinilabiliales</taxon>
        <taxon>Prolixibacteraceae</taxon>
        <taxon>Gaoshiqia</taxon>
    </lineage>
</organism>
<dbReference type="InterPro" id="IPR001451">
    <property type="entry name" value="Hexapep"/>
</dbReference>
<dbReference type="GO" id="GO:0016746">
    <property type="term" value="F:acyltransferase activity"/>
    <property type="evidence" value="ECO:0007669"/>
    <property type="project" value="UniProtKB-KW"/>
</dbReference>
<evidence type="ECO:0000256" key="3">
    <source>
        <dbReference type="ARBA" id="ARBA00023315"/>
    </source>
</evidence>
<comment type="caution">
    <text evidence="4">The sequence shown here is derived from an EMBL/GenBank/DDBJ whole genome shotgun (WGS) entry which is preliminary data.</text>
</comment>
<dbReference type="Gene3D" id="2.160.10.10">
    <property type="entry name" value="Hexapeptide repeat proteins"/>
    <property type="match status" value="1"/>
</dbReference>
<dbReference type="AlphaFoldDB" id="A0AA42CA08"/>
<keyword evidence="3 4" id="KW-0012">Acyltransferase</keyword>
<evidence type="ECO:0000313" key="4">
    <source>
        <dbReference type="EMBL" id="MCW0484741.1"/>
    </source>
</evidence>
<dbReference type="InterPro" id="IPR051159">
    <property type="entry name" value="Hexapeptide_acetyltransf"/>
</dbReference>
<keyword evidence="5" id="KW-1185">Reference proteome</keyword>
<dbReference type="PANTHER" id="PTHR23416:SF78">
    <property type="entry name" value="LIPOPOLYSACCHARIDE BIOSYNTHESIS O-ACETYL TRANSFERASE WBBJ-RELATED"/>
    <property type="match status" value="1"/>
</dbReference>
<evidence type="ECO:0000313" key="5">
    <source>
        <dbReference type="Proteomes" id="UP001163821"/>
    </source>
</evidence>
<reference evidence="4" key="1">
    <citation type="submission" date="2022-10" db="EMBL/GenBank/DDBJ databases">
        <title>Gaoshiqiia sediminis gen. nov., sp. nov., isolated from coastal sediment.</title>
        <authorList>
            <person name="Yu W.X."/>
            <person name="Mu D.S."/>
            <person name="Du J.Z."/>
            <person name="Liang Y.Q."/>
        </authorList>
    </citation>
    <scope>NUCLEOTIDE SEQUENCE</scope>
    <source>
        <strain evidence="4">A06</strain>
    </source>
</reference>
<proteinExistence type="predicted"/>
<gene>
    <name evidence="4" type="ORF">N2K84_18560</name>
</gene>
<evidence type="ECO:0000256" key="2">
    <source>
        <dbReference type="ARBA" id="ARBA00022737"/>
    </source>
</evidence>